<sequence>MIRGKGDEEDYWNSSKFKAFTFDDDDEFSQLKESKKAVNSIQTLVDDDDDDDEDDVEKVGWNGEPVGSISLSIKETASRNRMSATDQELGFPKIETTMQNLSLSKQGSNYSLSSLFKGKNKMGNFQMLSECVGEIPSRHFAPELRKPKSQYKDYTAVWSPEDTVGRMQNGKTYTLEDFRALRDKMLLLDEAVQLHNGNVITAVLIFLKKTLSKEILFRELESRQVALRHFIHYLKEMEELKLLNELLKFLGRTEEMALMQYREHLNLKDVNKKKEALKSCISLPFSAEDAGFVQDHYTLLERQIIIEANDQHMEKTGQVEVFKKNPRKAAILDMPIITTLYYSCFYHYGESEVST</sequence>
<dbReference type="InterPro" id="IPR040057">
    <property type="entry name" value="Spe-39"/>
</dbReference>
<proteinExistence type="predicted"/>
<name>A0A8C4XHG6_ERPCA</name>
<feature type="domain" description="Vps16 C-terminal" evidence="10">
    <location>
        <begin position="181"/>
        <end position="283"/>
    </location>
</feature>
<evidence type="ECO:0000313" key="11">
    <source>
        <dbReference type="Ensembl" id="ENSECRP00000032357.1"/>
    </source>
</evidence>
<accession>A0A8C4XHG6</accession>
<dbReference type="PANTHER" id="PTHR13364">
    <property type="entry name" value="DEFECTIVE SPERMATOGENESIS PROTEIN 39"/>
    <property type="match status" value="1"/>
</dbReference>
<evidence type="ECO:0000256" key="1">
    <source>
        <dbReference type="ARBA" id="ARBA00004412"/>
    </source>
</evidence>
<organism evidence="11 12">
    <name type="scientific">Erpetoichthys calabaricus</name>
    <name type="common">Rope fish</name>
    <name type="synonym">Calamoichthys calabaricus</name>
    <dbReference type="NCBI Taxonomy" id="27687"/>
    <lineage>
        <taxon>Eukaryota</taxon>
        <taxon>Metazoa</taxon>
        <taxon>Chordata</taxon>
        <taxon>Craniata</taxon>
        <taxon>Vertebrata</taxon>
        <taxon>Euteleostomi</taxon>
        <taxon>Actinopterygii</taxon>
        <taxon>Polypteriformes</taxon>
        <taxon>Polypteridae</taxon>
        <taxon>Erpetoichthys</taxon>
    </lineage>
</organism>
<evidence type="ECO:0000256" key="9">
    <source>
        <dbReference type="SAM" id="MobiDB-lite"/>
    </source>
</evidence>
<keyword evidence="5" id="KW-0967">Endosome</keyword>
<feature type="compositionally biased region" description="Acidic residues" evidence="9">
    <location>
        <begin position="45"/>
        <end position="56"/>
    </location>
</feature>
<protein>
    <recommendedName>
        <fullName evidence="4">Spermatogenesis-defective protein 39 homolog</fullName>
    </recommendedName>
    <alternativeName>
        <fullName evidence="7">VPS33B-interacting protein in apical-basolateral polarity regulator</fullName>
    </alternativeName>
    <alternativeName>
        <fullName evidence="8">VPS33B-interacting protein in polarity and apical restriction</fullName>
    </alternativeName>
</protein>
<evidence type="ECO:0000256" key="6">
    <source>
        <dbReference type="ARBA" id="ARBA00023329"/>
    </source>
</evidence>
<reference evidence="11" key="3">
    <citation type="submission" date="2025-09" db="UniProtKB">
        <authorList>
            <consortium name="Ensembl"/>
        </authorList>
    </citation>
    <scope>IDENTIFICATION</scope>
</reference>
<evidence type="ECO:0000256" key="2">
    <source>
        <dbReference type="ARBA" id="ARBA00004541"/>
    </source>
</evidence>
<evidence type="ECO:0000256" key="7">
    <source>
        <dbReference type="ARBA" id="ARBA00029984"/>
    </source>
</evidence>
<dbReference type="GeneTree" id="ENSGT00390000013955"/>
<keyword evidence="12" id="KW-1185">Reference proteome</keyword>
<evidence type="ECO:0000259" key="10">
    <source>
        <dbReference type="Pfam" id="PF04840"/>
    </source>
</evidence>
<dbReference type="Proteomes" id="UP000694620">
    <property type="component" value="Chromosome 16"/>
</dbReference>
<comment type="subcellular location">
    <subcellularLocation>
        <location evidence="2">Cytoplasmic vesicle</location>
    </subcellularLocation>
    <subcellularLocation>
        <location evidence="1">Early endosome</location>
    </subcellularLocation>
    <subcellularLocation>
        <location evidence="3">Late endosome</location>
    </subcellularLocation>
</comment>
<dbReference type="PANTHER" id="PTHR13364:SF6">
    <property type="entry name" value="SPERMATOGENESIS-DEFECTIVE PROTEIN 39 HOMOLOG"/>
    <property type="match status" value="1"/>
</dbReference>
<reference evidence="11" key="2">
    <citation type="submission" date="2025-08" db="UniProtKB">
        <authorList>
            <consortium name="Ensembl"/>
        </authorList>
    </citation>
    <scope>IDENTIFICATION</scope>
</reference>
<gene>
    <name evidence="11" type="primary">VIPAS39</name>
    <name evidence="11" type="synonym">vipas39</name>
</gene>
<reference evidence="11" key="1">
    <citation type="submission" date="2021-06" db="EMBL/GenBank/DDBJ databases">
        <authorList>
            <consortium name="Wellcome Sanger Institute Data Sharing"/>
        </authorList>
    </citation>
    <scope>NUCLEOTIDE SEQUENCE [LARGE SCALE GENOMIC DNA]</scope>
</reference>
<evidence type="ECO:0000256" key="5">
    <source>
        <dbReference type="ARBA" id="ARBA00022753"/>
    </source>
</evidence>
<feature type="region of interest" description="Disordered" evidence="9">
    <location>
        <begin position="42"/>
        <end position="61"/>
    </location>
</feature>
<evidence type="ECO:0000256" key="8">
    <source>
        <dbReference type="ARBA" id="ARBA00031270"/>
    </source>
</evidence>
<dbReference type="GO" id="GO:0006886">
    <property type="term" value="P:intracellular protein transport"/>
    <property type="evidence" value="ECO:0007669"/>
    <property type="project" value="InterPro"/>
</dbReference>
<dbReference type="InterPro" id="IPR006925">
    <property type="entry name" value="Vps16_C"/>
</dbReference>
<keyword evidence="6" id="KW-0968">Cytoplasmic vesicle</keyword>
<dbReference type="AlphaFoldDB" id="A0A8C4XHG6"/>
<dbReference type="Pfam" id="PF04840">
    <property type="entry name" value="Vps16_C"/>
    <property type="match status" value="1"/>
</dbReference>
<dbReference type="GO" id="GO:0005770">
    <property type="term" value="C:late endosome"/>
    <property type="evidence" value="ECO:0007669"/>
    <property type="project" value="UniProtKB-SubCell"/>
</dbReference>
<dbReference type="GO" id="GO:0007034">
    <property type="term" value="P:vacuolar transport"/>
    <property type="evidence" value="ECO:0007669"/>
    <property type="project" value="TreeGrafter"/>
</dbReference>
<dbReference type="Ensembl" id="ENSECRT00000033079.1">
    <property type="protein sequence ID" value="ENSECRP00000032357.1"/>
    <property type="gene ID" value="ENSECRG00000021918.1"/>
</dbReference>
<evidence type="ECO:0000256" key="4">
    <source>
        <dbReference type="ARBA" id="ARBA00019368"/>
    </source>
</evidence>
<dbReference type="GO" id="GO:0005769">
    <property type="term" value="C:early endosome"/>
    <property type="evidence" value="ECO:0007669"/>
    <property type="project" value="UniProtKB-SubCell"/>
</dbReference>
<evidence type="ECO:0000256" key="3">
    <source>
        <dbReference type="ARBA" id="ARBA00004603"/>
    </source>
</evidence>
<evidence type="ECO:0000313" key="12">
    <source>
        <dbReference type="Proteomes" id="UP000694620"/>
    </source>
</evidence>